<accession>A0A2D2DIQ5</accession>
<keyword evidence="2" id="KW-1185">Reference proteome</keyword>
<name>A0A2D2DIQ5_9BURK</name>
<dbReference type="Proteomes" id="UP000229897">
    <property type="component" value="Chromosome"/>
</dbReference>
<reference evidence="1" key="1">
    <citation type="submission" date="2017-10" db="EMBL/GenBank/DDBJ databases">
        <title>Massilia psychrophilum sp. nov., a novel purple-pigmented bacterium isolated from Tianshan glacier, Xinjiang Municipality, China.</title>
        <authorList>
            <person name="Wang H."/>
        </authorList>
    </citation>
    <scope>NUCLEOTIDE SEQUENCE [LARGE SCALE GENOMIC DNA]</scope>
    <source>
        <strain evidence="1">B2</strain>
    </source>
</reference>
<proteinExistence type="predicted"/>
<dbReference type="KEGG" id="mass:CR152_10300"/>
<organism evidence="1 2">
    <name type="scientific">Massilia violaceinigra</name>
    <dbReference type="NCBI Taxonomy" id="2045208"/>
    <lineage>
        <taxon>Bacteria</taxon>
        <taxon>Pseudomonadati</taxon>
        <taxon>Pseudomonadota</taxon>
        <taxon>Betaproteobacteria</taxon>
        <taxon>Burkholderiales</taxon>
        <taxon>Oxalobacteraceae</taxon>
        <taxon>Telluria group</taxon>
        <taxon>Massilia</taxon>
    </lineage>
</organism>
<dbReference type="EMBL" id="CP024608">
    <property type="protein sequence ID" value="ATQ74870.1"/>
    <property type="molecule type" value="Genomic_DNA"/>
</dbReference>
<dbReference type="RefSeq" id="WP_099874845.1">
    <property type="nucleotide sequence ID" value="NZ_CP024608.1"/>
</dbReference>
<evidence type="ECO:0000313" key="2">
    <source>
        <dbReference type="Proteomes" id="UP000229897"/>
    </source>
</evidence>
<sequence>MESKEKITFSIDSRTPDTLPMSRLAEYLSALSTLYGSDEYFHFDMVDNGSALLQVWVDEPAMTTVMTQLASVGAGTAAAPIHKAYNQLDCLLREDNAVGAVHVHGGVVLAFPGRNRKIVETVSITKLTTIDGTVIKIGVRDSSIPVTLKDLEGQVVRCQIRGVANAKRLSRHYLEAPIRVHGSGRWTRGQDGKWILDILDIDSWEILDQSSPEGLLSVLASPDNGWAQMSNPQAEWRKLRGLD</sequence>
<evidence type="ECO:0000313" key="1">
    <source>
        <dbReference type="EMBL" id="ATQ74870.1"/>
    </source>
</evidence>
<gene>
    <name evidence="1" type="ORF">CR152_10300</name>
</gene>
<dbReference type="OrthoDB" id="7027554at2"/>
<protein>
    <submittedName>
        <fullName evidence="1">Uncharacterized protein</fullName>
    </submittedName>
</protein>
<dbReference type="AlphaFoldDB" id="A0A2D2DIQ5"/>